<feature type="domain" description="RagB/SusD" evidence="6">
    <location>
        <begin position="252"/>
        <end position="507"/>
    </location>
</feature>
<keyword evidence="5" id="KW-0998">Cell outer membrane</keyword>
<accession>A0A4Q6XKT2</accession>
<feature type="domain" description="SusD-like N-terminal" evidence="7">
    <location>
        <begin position="14"/>
        <end position="213"/>
    </location>
</feature>
<dbReference type="Pfam" id="PF14322">
    <property type="entry name" value="SusD-like_3"/>
    <property type="match status" value="1"/>
</dbReference>
<keyword evidence="3" id="KW-0732">Signal</keyword>
<dbReference type="InterPro" id="IPR033985">
    <property type="entry name" value="SusD-like_N"/>
</dbReference>
<evidence type="ECO:0000256" key="3">
    <source>
        <dbReference type="ARBA" id="ARBA00022729"/>
    </source>
</evidence>
<reference evidence="8 9" key="1">
    <citation type="submission" date="2019-02" db="EMBL/GenBank/DDBJ databases">
        <authorList>
            <person name="Li Y."/>
        </authorList>
    </citation>
    <scope>NUCLEOTIDE SEQUENCE [LARGE SCALE GENOMIC DNA]</scope>
    <source>
        <strain evidence="8 9">30C10-4-7</strain>
    </source>
</reference>
<protein>
    <submittedName>
        <fullName evidence="8">RagB/SusD family nutrient uptake outer membrane protein</fullName>
    </submittedName>
</protein>
<evidence type="ECO:0000313" key="9">
    <source>
        <dbReference type="Proteomes" id="UP000292855"/>
    </source>
</evidence>
<dbReference type="InterPro" id="IPR012944">
    <property type="entry name" value="SusD_RagB_dom"/>
</dbReference>
<dbReference type="OrthoDB" id="993981at2"/>
<evidence type="ECO:0000259" key="7">
    <source>
        <dbReference type="Pfam" id="PF14322"/>
    </source>
</evidence>
<proteinExistence type="inferred from homology"/>
<comment type="caution">
    <text evidence="8">The sequence shown here is derived from an EMBL/GenBank/DDBJ whole genome shotgun (WGS) entry which is preliminary data.</text>
</comment>
<comment type="similarity">
    <text evidence="2">Belongs to the SusD family.</text>
</comment>
<evidence type="ECO:0000259" key="6">
    <source>
        <dbReference type="Pfam" id="PF07980"/>
    </source>
</evidence>
<evidence type="ECO:0000313" key="8">
    <source>
        <dbReference type="EMBL" id="RZF60501.1"/>
    </source>
</evidence>
<dbReference type="InterPro" id="IPR011990">
    <property type="entry name" value="TPR-like_helical_dom_sf"/>
</dbReference>
<dbReference type="Gene3D" id="1.25.40.390">
    <property type="match status" value="1"/>
</dbReference>
<sequence>MLAGMLLLGSCQNFLELAPEDQVSGASFFRTEVDFMQALHAAYNPLRTVGPDYYTSEMRSDNTHYEYNPNNQGTAIYMRQDIADFTNNSSNDYSAAMYYDNYQGISRTNVLIDRLSAADIPAAAKEKMEGEARFLRAFYYFKLVRYFGGVPLYLTEVADESQAFKPRASVDEVYTQIVEDASKAVDLLKQPEKFPQSGYASKGAATMLLAEVYATRKQYAEAESLLLTLENMGYDLLPNYADVFSTDQKNSKESIFEVQFKEGLNTGVQSNFIYVFLPRCHNTATITYGVATNNTSNNGGGWNTPTQEMIAAYEEGDTRLEASIGMAEGTYDASNYFKLEADKSVVNYVAPDGKIGVPYIKKYLNPHANPNNTDDNWPVYRYADALLLLAEVQNEQGKNAAALVHLNRVRRRALPQAEDLRVTDKTQLKELILKERRVELAFENRRWFDLLRSGKAVEILTTNAAWMKQHYPYLSTESYQIAEEKLLYPIPFAEIGVNPLLEQNKGY</sequence>
<gene>
    <name evidence="8" type="ORF">EWE74_13630</name>
</gene>
<dbReference type="GO" id="GO:0009279">
    <property type="term" value="C:cell outer membrane"/>
    <property type="evidence" value="ECO:0007669"/>
    <property type="project" value="UniProtKB-SubCell"/>
</dbReference>
<dbReference type="Pfam" id="PF07980">
    <property type="entry name" value="SusD_RagB"/>
    <property type="match status" value="1"/>
</dbReference>
<evidence type="ECO:0000256" key="4">
    <source>
        <dbReference type="ARBA" id="ARBA00023136"/>
    </source>
</evidence>
<organism evidence="8 9">
    <name type="scientific">Sphingobacterium corticibacterium</name>
    <dbReference type="NCBI Taxonomy" id="2484746"/>
    <lineage>
        <taxon>Bacteria</taxon>
        <taxon>Pseudomonadati</taxon>
        <taxon>Bacteroidota</taxon>
        <taxon>Sphingobacteriia</taxon>
        <taxon>Sphingobacteriales</taxon>
        <taxon>Sphingobacteriaceae</taxon>
        <taxon>Sphingobacterium</taxon>
    </lineage>
</organism>
<evidence type="ECO:0000256" key="5">
    <source>
        <dbReference type="ARBA" id="ARBA00023237"/>
    </source>
</evidence>
<evidence type="ECO:0000256" key="1">
    <source>
        <dbReference type="ARBA" id="ARBA00004442"/>
    </source>
</evidence>
<keyword evidence="9" id="KW-1185">Reference proteome</keyword>
<dbReference type="Proteomes" id="UP000292855">
    <property type="component" value="Unassembled WGS sequence"/>
</dbReference>
<evidence type="ECO:0000256" key="2">
    <source>
        <dbReference type="ARBA" id="ARBA00006275"/>
    </source>
</evidence>
<name>A0A4Q6XKT2_9SPHI</name>
<keyword evidence="4" id="KW-0472">Membrane</keyword>
<dbReference type="CDD" id="cd08977">
    <property type="entry name" value="SusD"/>
    <property type="match status" value="1"/>
</dbReference>
<dbReference type="EMBL" id="SGIT01000002">
    <property type="protein sequence ID" value="RZF60501.1"/>
    <property type="molecule type" value="Genomic_DNA"/>
</dbReference>
<comment type="subcellular location">
    <subcellularLocation>
        <location evidence="1">Cell outer membrane</location>
    </subcellularLocation>
</comment>
<dbReference type="AlphaFoldDB" id="A0A4Q6XKT2"/>
<dbReference type="SUPFAM" id="SSF48452">
    <property type="entry name" value="TPR-like"/>
    <property type="match status" value="1"/>
</dbReference>